<dbReference type="Proteomes" id="UP001433268">
    <property type="component" value="Unassembled WGS sequence"/>
</dbReference>
<comment type="caution">
    <text evidence="2">The sequence shown here is derived from an EMBL/GenBank/DDBJ whole genome shotgun (WGS) entry which is preliminary data.</text>
</comment>
<accession>A0ABR1WBK3</accession>
<protein>
    <recommendedName>
        <fullName evidence="1">BTB domain-containing protein</fullName>
    </recommendedName>
</protein>
<dbReference type="InterPro" id="IPR000210">
    <property type="entry name" value="BTB/POZ_dom"/>
</dbReference>
<dbReference type="GeneID" id="92046089"/>
<evidence type="ECO:0000259" key="1">
    <source>
        <dbReference type="PROSITE" id="PS50097"/>
    </source>
</evidence>
<dbReference type="PROSITE" id="PS50097">
    <property type="entry name" value="BTB"/>
    <property type="match status" value="1"/>
</dbReference>
<gene>
    <name evidence="2" type="ORF">PG997_008714</name>
</gene>
<keyword evidence="3" id="KW-1185">Reference proteome</keyword>
<feature type="domain" description="BTB" evidence="1">
    <location>
        <begin position="5"/>
        <end position="81"/>
    </location>
</feature>
<proteinExistence type="predicted"/>
<dbReference type="PANTHER" id="PTHR47843">
    <property type="entry name" value="BTB DOMAIN-CONTAINING PROTEIN-RELATED"/>
    <property type="match status" value="1"/>
</dbReference>
<dbReference type="SUPFAM" id="SSF54695">
    <property type="entry name" value="POZ domain"/>
    <property type="match status" value="1"/>
</dbReference>
<dbReference type="RefSeq" id="XP_066668371.1">
    <property type="nucleotide sequence ID" value="XM_066813029.1"/>
</dbReference>
<evidence type="ECO:0000313" key="3">
    <source>
        <dbReference type="Proteomes" id="UP001433268"/>
    </source>
</evidence>
<dbReference type="InterPro" id="IPR011333">
    <property type="entry name" value="SKP1/BTB/POZ_sf"/>
</dbReference>
<dbReference type="EMBL" id="JAQQWN010000006">
    <property type="protein sequence ID" value="KAK8080896.1"/>
    <property type="molecule type" value="Genomic_DNA"/>
</dbReference>
<reference evidence="2 3" key="1">
    <citation type="submission" date="2023-01" db="EMBL/GenBank/DDBJ databases">
        <title>Analysis of 21 Apiospora genomes using comparative genomics revels a genus with tremendous synthesis potential of carbohydrate active enzymes and secondary metabolites.</title>
        <authorList>
            <person name="Sorensen T."/>
        </authorList>
    </citation>
    <scope>NUCLEOTIDE SEQUENCE [LARGE SCALE GENOMIC DNA]</scope>
    <source>
        <strain evidence="2 3">CBS 114990</strain>
    </source>
</reference>
<sequence length="312" mass="35472">MTPPFDVILRSRPITFVIGPNQTEFVVHADALTRLSAPLRVLLDGDMKEAQEGRVVWDDVDDQTFVRFIQWAYTKDYVPAKPDILLDASDIELDGEALVSTHQPERALYSLRDKAVGAPAEHRTCPKGSNYTTHLRPQTCPGCSENFNGRKCTSCKFQVDEYCPECRITRKGTAMAKGFLARTDWSMPETPFKPRGNSDPCDDYSVVFCSHASLYIIADKYDITALRDLSGHRLYQTLKTFTLYPSRMSDILALVALVFENTRDEDEMRSMIVHYCACIVEDLSKCKDYRPTLVNYKEFSSALMVKMSERLD</sequence>
<evidence type="ECO:0000313" key="2">
    <source>
        <dbReference type="EMBL" id="KAK8080896.1"/>
    </source>
</evidence>
<dbReference type="PANTHER" id="PTHR47843:SF2">
    <property type="entry name" value="BTB DOMAIN-CONTAINING PROTEIN"/>
    <property type="match status" value="1"/>
</dbReference>
<organism evidence="2 3">
    <name type="scientific">Apiospora hydei</name>
    <dbReference type="NCBI Taxonomy" id="1337664"/>
    <lineage>
        <taxon>Eukaryota</taxon>
        <taxon>Fungi</taxon>
        <taxon>Dikarya</taxon>
        <taxon>Ascomycota</taxon>
        <taxon>Pezizomycotina</taxon>
        <taxon>Sordariomycetes</taxon>
        <taxon>Xylariomycetidae</taxon>
        <taxon>Amphisphaeriales</taxon>
        <taxon>Apiosporaceae</taxon>
        <taxon>Apiospora</taxon>
    </lineage>
</organism>
<name>A0ABR1WBK3_9PEZI</name>
<dbReference type="Gene3D" id="3.30.710.10">
    <property type="entry name" value="Potassium Channel Kv1.1, Chain A"/>
    <property type="match status" value="1"/>
</dbReference>